<sequence>MELNEVGPGHSEGNDFNTETNTKTKTEIKAEIKEKVSLTDVTVDNFDDVVDLEVLEDQKDYVADNTYSLAESKYYPSYQPRAITYENKVVGFLMYESMESENKPNEYDIFRLMIDHRYQGKGIGRQAMKLLLDEINRNENVERITICYEPKNPVAKGFYASFGFKEIGIDDDGEMIAEINYGG</sequence>
<dbReference type="PANTHER" id="PTHR43617">
    <property type="entry name" value="L-AMINO ACID N-ACETYLTRANSFERASE"/>
    <property type="match status" value="1"/>
</dbReference>
<dbReference type="Pfam" id="PF00583">
    <property type="entry name" value="Acetyltransf_1"/>
    <property type="match status" value="1"/>
</dbReference>
<evidence type="ECO:0000313" key="3">
    <source>
        <dbReference type="EMBL" id="TQV81537.1"/>
    </source>
</evidence>
<evidence type="ECO:0000313" key="4">
    <source>
        <dbReference type="Proteomes" id="UP000315439"/>
    </source>
</evidence>
<dbReference type="InterPro" id="IPR016181">
    <property type="entry name" value="Acyl_CoA_acyltransferase"/>
</dbReference>
<dbReference type="Proteomes" id="UP000315439">
    <property type="component" value="Unassembled WGS sequence"/>
</dbReference>
<dbReference type="RefSeq" id="WP_142935103.1">
    <property type="nucleotide sequence ID" value="NZ_ML660172.1"/>
</dbReference>
<feature type="domain" description="N-acetyltransferase" evidence="2">
    <location>
        <begin position="36"/>
        <end position="182"/>
    </location>
</feature>
<organism evidence="3 4">
    <name type="scientific">Aliikangiella coralliicola</name>
    <dbReference type="NCBI Taxonomy" id="2592383"/>
    <lineage>
        <taxon>Bacteria</taxon>
        <taxon>Pseudomonadati</taxon>
        <taxon>Pseudomonadota</taxon>
        <taxon>Gammaproteobacteria</taxon>
        <taxon>Oceanospirillales</taxon>
        <taxon>Pleioneaceae</taxon>
        <taxon>Aliikangiella</taxon>
    </lineage>
</organism>
<reference evidence="3 4" key="1">
    <citation type="submission" date="2019-07" db="EMBL/GenBank/DDBJ databases">
        <title>Draft genome for Aliikangiella sp. M105.</title>
        <authorList>
            <person name="Wang G."/>
        </authorList>
    </citation>
    <scope>NUCLEOTIDE SEQUENCE [LARGE SCALE GENOMIC DNA]</scope>
    <source>
        <strain evidence="3 4">M105</strain>
    </source>
</reference>
<dbReference type="CDD" id="cd04301">
    <property type="entry name" value="NAT_SF"/>
    <property type="match status" value="1"/>
</dbReference>
<dbReference type="GO" id="GO:0016747">
    <property type="term" value="F:acyltransferase activity, transferring groups other than amino-acyl groups"/>
    <property type="evidence" value="ECO:0007669"/>
    <property type="project" value="InterPro"/>
</dbReference>
<dbReference type="Gene3D" id="3.40.630.30">
    <property type="match status" value="1"/>
</dbReference>
<dbReference type="InterPro" id="IPR050276">
    <property type="entry name" value="MshD_Acetyltransferase"/>
</dbReference>
<accession>A0A545TWD8</accession>
<proteinExistence type="predicted"/>
<name>A0A545TWD8_9GAMM</name>
<dbReference type="EMBL" id="VIKS01000016">
    <property type="protein sequence ID" value="TQV81537.1"/>
    <property type="molecule type" value="Genomic_DNA"/>
</dbReference>
<feature type="region of interest" description="Disordered" evidence="1">
    <location>
        <begin position="1"/>
        <end position="22"/>
    </location>
</feature>
<protein>
    <submittedName>
        <fullName evidence="3">GNAT family N-acetyltransferase</fullName>
    </submittedName>
</protein>
<dbReference type="OrthoDB" id="9127144at2"/>
<dbReference type="PROSITE" id="PS51186">
    <property type="entry name" value="GNAT"/>
    <property type="match status" value="1"/>
</dbReference>
<dbReference type="SUPFAM" id="SSF55729">
    <property type="entry name" value="Acyl-CoA N-acyltransferases (Nat)"/>
    <property type="match status" value="1"/>
</dbReference>
<comment type="caution">
    <text evidence="3">The sequence shown here is derived from an EMBL/GenBank/DDBJ whole genome shotgun (WGS) entry which is preliminary data.</text>
</comment>
<keyword evidence="3" id="KW-0808">Transferase</keyword>
<keyword evidence="4" id="KW-1185">Reference proteome</keyword>
<gene>
    <name evidence="3" type="ORF">FLL46_25650</name>
</gene>
<evidence type="ECO:0000256" key="1">
    <source>
        <dbReference type="SAM" id="MobiDB-lite"/>
    </source>
</evidence>
<dbReference type="InterPro" id="IPR000182">
    <property type="entry name" value="GNAT_dom"/>
</dbReference>
<dbReference type="AlphaFoldDB" id="A0A545TWD8"/>
<evidence type="ECO:0000259" key="2">
    <source>
        <dbReference type="PROSITE" id="PS51186"/>
    </source>
</evidence>